<dbReference type="Proteomes" id="UP001335648">
    <property type="component" value="Unassembled WGS sequence"/>
</dbReference>
<feature type="region of interest" description="Disordered" evidence="1">
    <location>
        <begin position="83"/>
        <end position="131"/>
    </location>
</feature>
<name>A0AAN8DVE3_9TELE</name>
<evidence type="ECO:0000256" key="1">
    <source>
        <dbReference type="SAM" id="MobiDB-lite"/>
    </source>
</evidence>
<dbReference type="EMBL" id="JAULUE010000352">
    <property type="protein sequence ID" value="KAK5930012.1"/>
    <property type="molecule type" value="Genomic_DNA"/>
</dbReference>
<accession>A0AAN8DVE3</accession>
<reference evidence="2 3" key="1">
    <citation type="journal article" date="2023" name="Mol. Biol. Evol.">
        <title>Genomics of Secondarily Temperate Adaptation in the Only Non-Antarctic Icefish.</title>
        <authorList>
            <person name="Rivera-Colon A.G."/>
            <person name="Rayamajhi N."/>
            <person name="Minhas B.F."/>
            <person name="Madrigal G."/>
            <person name="Bilyk K.T."/>
            <person name="Yoon V."/>
            <person name="Hune M."/>
            <person name="Gregory S."/>
            <person name="Cheng C.H.C."/>
            <person name="Catchen J.M."/>
        </authorList>
    </citation>
    <scope>NUCLEOTIDE SEQUENCE [LARGE SCALE GENOMIC DNA]</scope>
    <source>
        <strain evidence="2">JC2023a</strain>
    </source>
</reference>
<keyword evidence="3" id="KW-1185">Reference proteome</keyword>
<evidence type="ECO:0000313" key="2">
    <source>
        <dbReference type="EMBL" id="KAK5930012.1"/>
    </source>
</evidence>
<sequence length="131" mass="14588">MEEDQVPNKDSPQATDVKKVQRKSETKRYSEIFRDFDNLELSLISCSEEDLVDIDSQSISESISTEGADPTEQHDVSVCAEANELDENQPGCGPGSLSMWRWSRDGNAVHQNVVPLRKRPPGLDGEKNQLG</sequence>
<proteinExistence type="predicted"/>
<evidence type="ECO:0000313" key="3">
    <source>
        <dbReference type="Proteomes" id="UP001335648"/>
    </source>
</evidence>
<comment type="caution">
    <text evidence="2">The sequence shown here is derived from an EMBL/GenBank/DDBJ whole genome shotgun (WGS) entry which is preliminary data.</text>
</comment>
<organism evidence="2 3">
    <name type="scientific">Champsocephalus esox</name>
    <name type="common">pike icefish</name>
    <dbReference type="NCBI Taxonomy" id="159716"/>
    <lineage>
        <taxon>Eukaryota</taxon>
        <taxon>Metazoa</taxon>
        <taxon>Chordata</taxon>
        <taxon>Craniata</taxon>
        <taxon>Vertebrata</taxon>
        <taxon>Euteleostomi</taxon>
        <taxon>Actinopterygii</taxon>
        <taxon>Neopterygii</taxon>
        <taxon>Teleostei</taxon>
        <taxon>Neoteleostei</taxon>
        <taxon>Acanthomorphata</taxon>
        <taxon>Eupercaria</taxon>
        <taxon>Perciformes</taxon>
        <taxon>Notothenioidei</taxon>
        <taxon>Channichthyidae</taxon>
        <taxon>Champsocephalus</taxon>
    </lineage>
</organism>
<feature type="compositionally biased region" description="Basic and acidic residues" evidence="1">
    <location>
        <begin position="16"/>
        <end position="25"/>
    </location>
</feature>
<gene>
    <name evidence="2" type="ORF">CesoFtcFv8_000302</name>
</gene>
<dbReference type="AlphaFoldDB" id="A0AAN8DVE3"/>
<feature type="region of interest" description="Disordered" evidence="1">
    <location>
        <begin position="1"/>
        <end position="25"/>
    </location>
</feature>
<protein>
    <submittedName>
        <fullName evidence="2">Uncharacterized protein</fullName>
    </submittedName>
</protein>